<reference evidence="2 3" key="1">
    <citation type="submission" date="2014-10" db="EMBL/GenBank/DDBJ databases">
        <title>Draft genome sequence of Pseudomonas chlororaphis EA105.</title>
        <authorList>
            <person name="McCully L.M."/>
            <person name="Bitzer A.S."/>
            <person name="Spence C."/>
            <person name="Bais H."/>
            <person name="Silby M.W."/>
        </authorList>
    </citation>
    <scope>NUCLEOTIDE SEQUENCE [LARGE SCALE GENOMIC DNA]</scope>
    <source>
        <strain evidence="2 3">EA105</strain>
    </source>
</reference>
<dbReference type="AlphaFoldDB" id="A0A0A6D4U3"/>
<name>A0A0A6D4U3_9PSED</name>
<feature type="transmembrane region" description="Helical" evidence="1">
    <location>
        <begin position="42"/>
        <end position="62"/>
    </location>
</feature>
<accession>A0A0A6D4U3</accession>
<evidence type="ECO:0000313" key="2">
    <source>
        <dbReference type="EMBL" id="KHA70170.1"/>
    </source>
</evidence>
<dbReference type="PATRIC" id="fig|587753.9.peg.4759"/>
<comment type="caution">
    <text evidence="2">The sequence shown here is derived from an EMBL/GenBank/DDBJ whole genome shotgun (WGS) entry which is preliminary data.</text>
</comment>
<dbReference type="Proteomes" id="UP000030564">
    <property type="component" value="Unassembled WGS sequence"/>
</dbReference>
<gene>
    <name evidence="2" type="ORF">NZ35_27010</name>
</gene>
<organism evidence="2 3">
    <name type="scientific">Pseudomonas chlororaphis</name>
    <dbReference type="NCBI Taxonomy" id="587753"/>
    <lineage>
        <taxon>Bacteria</taxon>
        <taxon>Pseudomonadati</taxon>
        <taxon>Pseudomonadota</taxon>
        <taxon>Gammaproteobacteria</taxon>
        <taxon>Pseudomonadales</taxon>
        <taxon>Pseudomonadaceae</taxon>
        <taxon>Pseudomonas</taxon>
    </lineage>
</organism>
<dbReference type="OrthoDB" id="9182830at2"/>
<keyword evidence="1" id="KW-1133">Transmembrane helix</keyword>
<keyword evidence="1" id="KW-0812">Transmembrane</keyword>
<evidence type="ECO:0000313" key="3">
    <source>
        <dbReference type="Proteomes" id="UP000030564"/>
    </source>
</evidence>
<proteinExistence type="predicted"/>
<evidence type="ECO:0000256" key="1">
    <source>
        <dbReference type="SAM" id="Phobius"/>
    </source>
</evidence>
<sequence>MLKIKKKITNPMTVIAIFAAISETSAAISLPFLDNKDREIYVWFLISFPFYLLFLFFITLNFNYRSLYSPSDFDKDKNFLKVIDNNDRESKRNTSIQESSAQGTFGLSSCIVPSESGTVECKDSCTVHTAPDPPADTNTKPSLIVQHNIQLPAWISHLHLIDARDVDVSKELATILENIRNLDKKTARVVVFLSNHVSDVVLTKNTLLQIRQAKKGSGKTLCIVYNLCSQAVTLMGRA</sequence>
<keyword evidence="1" id="KW-0472">Membrane</keyword>
<protein>
    <submittedName>
        <fullName evidence="2">Uncharacterized protein</fullName>
    </submittedName>
</protein>
<dbReference type="EMBL" id="JSFK01000044">
    <property type="protein sequence ID" value="KHA70170.1"/>
    <property type="molecule type" value="Genomic_DNA"/>
</dbReference>